<dbReference type="EMBL" id="CAJVRL010000065">
    <property type="protein sequence ID" value="CAG8955681.1"/>
    <property type="molecule type" value="Genomic_DNA"/>
</dbReference>
<organism evidence="1 2">
    <name type="scientific">Hymenoscyphus fraxineus</name>
    <dbReference type="NCBI Taxonomy" id="746836"/>
    <lineage>
        <taxon>Eukaryota</taxon>
        <taxon>Fungi</taxon>
        <taxon>Dikarya</taxon>
        <taxon>Ascomycota</taxon>
        <taxon>Pezizomycotina</taxon>
        <taxon>Leotiomycetes</taxon>
        <taxon>Helotiales</taxon>
        <taxon>Helotiaceae</taxon>
        <taxon>Hymenoscyphus</taxon>
    </lineage>
</organism>
<sequence length="282" mass="31121">MVDVEWSAPIGPAYSVEFGSIFAQVQQDSPGIRELVTKCGAEHVGQIFSSTPCQVVRPFFCGLKVASSFKFPGRASYLNHIMSTVTSSGFYYAQRDGRSHSVIRTNSQSPRAFLDLGTDDRMSIQEEVEPLLMFVYLRMVDIHSLFRNGDGMEDSLWLVLIMIPSEPLLVGPCHSSGDESGIALCINKRPTTTSTHLSRHLGGPTAASPCKYYCGTRNVVLCLMNGATRKLIVPKIFMAASNAAQLAAQERIKTPRKFCSMSRHEPTFELPKSMSVKLLFIT</sequence>
<keyword evidence="2" id="KW-1185">Reference proteome</keyword>
<comment type="caution">
    <text evidence="1">The sequence shown here is derived from an EMBL/GenBank/DDBJ whole genome shotgun (WGS) entry which is preliminary data.</text>
</comment>
<gene>
    <name evidence="1" type="ORF">HYFRA_00010946</name>
</gene>
<dbReference type="Proteomes" id="UP000696280">
    <property type="component" value="Unassembled WGS sequence"/>
</dbReference>
<protein>
    <submittedName>
        <fullName evidence="1">Uncharacterized protein</fullName>
    </submittedName>
</protein>
<accession>A0A9N9KZ28</accession>
<proteinExistence type="predicted"/>
<reference evidence="1" key="1">
    <citation type="submission" date="2021-07" db="EMBL/GenBank/DDBJ databases">
        <authorList>
            <person name="Durling M."/>
        </authorList>
    </citation>
    <scope>NUCLEOTIDE SEQUENCE</scope>
</reference>
<evidence type="ECO:0000313" key="2">
    <source>
        <dbReference type="Proteomes" id="UP000696280"/>
    </source>
</evidence>
<name>A0A9N9KZ28_9HELO</name>
<dbReference type="AlphaFoldDB" id="A0A9N9KZ28"/>
<evidence type="ECO:0000313" key="1">
    <source>
        <dbReference type="EMBL" id="CAG8955681.1"/>
    </source>
</evidence>